<keyword evidence="7 9" id="KW-0408">Iron</keyword>
<name>A0A409Y215_9AGAR</name>
<sequence>MLPAYIHTVSCLLAAYLIASFARKFSKDVYHRSPPYPPGPRPRIFLGNMFDFPKSKVPQTYLAWGKKYQMEGPILHASSFGKHFVILNRFSDAEELLERRAKIYSDRTQLPIFKLMGWASLTGLLPYGNEWRMHRKLYQKHFRSEAIPDYHPLLLAKVRDLLRGLLITPERFGDHSMMFAASIPMETMYGYNVKSLEDPLVQAAHTSINLATTLLLQGSTLINIFPILAYLPTWFPGAGSLKMAKTVQDLTSTSEHSLFHFAKERTDQGHHARSFVARSLSQNKGSDAAIEDEAAVRDTASAAFSAASDTTNSLLGTFFYLMAKHPEVQERAQKELDAVVGTSRLPHFDDRPSLPYIEAIFREVFRFQPPAPIGMSHAVMEDDVYKGYFIPKGSDVISNIWAMAHDEDVYPNPMDFKPERFFDEAGNLNDDERVLAFGFGRRVCAGRYLASSIMWITMASVLACFKLEESKDEFGNEIEINDDFDESGLMIHKAPFKCAFVPRSPAVIQLMNE</sequence>
<organism evidence="12 13">
    <name type="scientific">Gymnopilus dilepis</name>
    <dbReference type="NCBI Taxonomy" id="231916"/>
    <lineage>
        <taxon>Eukaryota</taxon>
        <taxon>Fungi</taxon>
        <taxon>Dikarya</taxon>
        <taxon>Basidiomycota</taxon>
        <taxon>Agaricomycotina</taxon>
        <taxon>Agaricomycetes</taxon>
        <taxon>Agaricomycetidae</taxon>
        <taxon>Agaricales</taxon>
        <taxon>Agaricineae</taxon>
        <taxon>Hymenogastraceae</taxon>
        <taxon>Gymnopilus</taxon>
    </lineage>
</organism>
<dbReference type="PROSITE" id="PS00086">
    <property type="entry name" value="CYTOCHROME_P450"/>
    <property type="match status" value="1"/>
</dbReference>
<dbReference type="PANTHER" id="PTHR46300">
    <property type="entry name" value="P450, PUTATIVE (EUROFUNG)-RELATED-RELATED"/>
    <property type="match status" value="1"/>
</dbReference>
<evidence type="ECO:0000256" key="9">
    <source>
        <dbReference type="PIRSR" id="PIRSR602401-1"/>
    </source>
</evidence>
<dbReference type="GO" id="GO:0020037">
    <property type="term" value="F:heme binding"/>
    <property type="evidence" value="ECO:0007669"/>
    <property type="project" value="InterPro"/>
</dbReference>
<comment type="cofactor">
    <cofactor evidence="1 9">
        <name>heme</name>
        <dbReference type="ChEBI" id="CHEBI:30413"/>
    </cofactor>
</comment>
<dbReference type="GO" id="GO:0005506">
    <property type="term" value="F:iron ion binding"/>
    <property type="evidence" value="ECO:0007669"/>
    <property type="project" value="InterPro"/>
</dbReference>
<dbReference type="InterPro" id="IPR050364">
    <property type="entry name" value="Cytochrome_P450_fung"/>
</dbReference>
<feature type="binding site" description="axial binding residue" evidence="9">
    <location>
        <position position="444"/>
    </location>
    <ligand>
        <name>heme</name>
        <dbReference type="ChEBI" id="CHEBI:30413"/>
    </ligand>
    <ligandPart>
        <name>Fe</name>
        <dbReference type="ChEBI" id="CHEBI:18248"/>
    </ligandPart>
</feature>
<keyword evidence="11" id="KW-0732">Signal</keyword>
<dbReference type="EMBL" id="NHYE01001299">
    <property type="protein sequence ID" value="PPQ97018.1"/>
    <property type="molecule type" value="Genomic_DNA"/>
</dbReference>
<dbReference type="Gene3D" id="1.10.630.10">
    <property type="entry name" value="Cytochrome P450"/>
    <property type="match status" value="1"/>
</dbReference>
<evidence type="ECO:0000256" key="10">
    <source>
        <dbReference type="RuleBase" id="RU000461"/>
    </source>
</evidence>
<evidence type="ECO:0000256" key="6">
    <source>
        <dbReference type="ARBA" id="ARBA00023002"/>
    </source>
</evidence>
<comment type="similarity">
    <text evidence="3 10">Belongs to the cytochrome P450 family.</text>
</comment>
<comment type="caution">
    <text evidence="12">The sequence shown here is derived from an EMBL/GenBank/DDBJ whole genome shotgun (WGS) entry which is preliminary data.</text>
</comment>
<protein>
    <recommendedName>
        <fullName evidence="14">Cytochrome P450</fullName>
    </recommendedName>
</protein>
<dbReference type="PANTHER" id="PTHR46300:SF7">
    <property type="entry name" value="P450, PUTATIVE (EUROFUNG)-RELATED"/>
    <property type="match status" value="1"/>
</dbReference>
<keyword evidence="13" id="KW-1185">Reference proteome</keyword>
<dbReference type="AlphaFoldDB" id="A0A409Y215"/>
<evidence type="ECO:0000256" key="11">
    <source>
        <dbReference type="SAM" id="SignalP"/>
    </source>
</evidence>
<dbReference type="PRINTS" id="PR00463">
    <property type="entry name" value="EP450I"/>
</dbReference>
<gene>
    <name evidence="12" type="ORF">CVT26_001123</name>
</gene>
<dbReference type="STRING" id="231916.A0A409Y215"/>
<dbReference type="PRINTS" id="PR00385">
    <property type="entry name" value="P450"/>
</dbReference>
<keyword evidence="5 9" id="KW-0479">Metal-binding</keyword>
<keyword evidence="8 10" id="KW-0503">Monooxygenase</keyword>
<evidence type="ECO:0000256" key="8">
    <source>
        <dbReference type="ARBA" id="ARBA00023033"/>
    </source>
</evidence>
<dbReference type="Pfam" id="PF00067">
    <property type="entry name" value="p450"/>
    <property type="match status" value="1"/>
</dbReference>
<evidence type="ECO:0000313" key="12">
    <source>
        <dbReference type="EMBL" id="PPQ97018.1"/>
    </source>
</evidence>
<feature type="chain" id="PRO_5019130799" description="Cytochrome P450" evidence="11">
    <location>
        <begin position="23"/>
        <end position="513"/>
    </location>
</feature>
<evidence type="ECO:0000313" key="13">
    <source>
        <dbReference type="Proteomes" id="UP000284706"/>
    </source>
</evidence>
<dbReference type="OrthoDB" id="2789670at2759"/>
<dbReference type="GO" id="GO:0016705">
    <property type="term" value="F:oxidoreductase activity, acting on paired donors, with incorporation or reduction of molecular oxygen"/>
    <property type="evidence" value="ECO:0007669"/>
    <property type="project" value="InterPro"/>
</dbReference>
<dbReference type="InterPro" id="IPR017972">
    <property type="entry name" value="Cyt_P450_CS"/>
</dbReference>
<evidence type="ECO:0000256" key="2">
    <source>
        <dbReference type="ARBA" id="ARBA00005179"/>
    </source>
</evidence>
<evidence type="ECO:0000256" key="4">
    <source>
        <dbReference type="ARBA" id="ARBA00022617"/>
    </source>
</evidence>
<accession>A0A409Y215</accession>
<dbReference type="InParanoid" id="A0A409Y215"/>
<keyword evidence="4 9" id="KW-0349">Heme</keyword>
<evidence type="ECO:0000256" key="5">
    <source>
        <dbReference type="ARBA" id="ARBA00022723"/>
    </source>
</evidence>
<dbReference type="GO" id="GO:0004497">
    <property type="term" value="F:monooxygenase activity"/>
    <property type="evidence" value="ECO:0007669"/>
    <property type="project" value="UniProtKB-KW"/>
</dbReference>
<keyword evidence="6 10" id="KW-0560">Oxidoreductase</keyword>
<dbReference type="InterPro" id="IPR001128">
    <property type="entry name" value="Cyt_P450"/>
</dbReference>
<evidence type="ECO:0000256" key="7">
    <source>
        <dbReference type="ARBA" id="ARBA00023004"/>
    </source>
</evidence>
<evidence type="ECO:0000256" key="1">
    <source>
        <dbReference type="ARBA" id="ARBA00001971"/>
    </source>
</evidence>
<feature type="signal peptide" evidence="11">
    <location>
        <begin position="1"/>
        <end position="22"/>
    </location>
</feature>
<reference evidence="12 13" key="1">
    <citation type="journal article" date="2018" name="Evol. Lett.">
        <title>Horizontal gene cluster transfer increased hallucinogenic mushroom diversity.</title>
        <authorList>
            <person name="Reynolds H.T."/>
            <person name="Vijayakumar V."/>
            <person name="Gluck-Thaler E."/>
            <person name="Korotkin H.B."/>
            <person name="Matheny P.B."/>
            <person name="Slot J.C."/>
        </authorList>
    </citation>
    <scope>NUCLEOTIDE SEQUENCE [LARGE SCALE GENOMIC DNA]</scope>
    <source>
        <strain evidence="12 13">SRW20</strain>
    </source>
</reference>
<evidence type="ECO:0008006" key="14">
    <source>
        <dbReference type="Google" id="ProtNLM"/>
    </source>
</evidence>
<proteinExistence type="inferred from homology"/>
<comment type="pathway">
    <text evidence="2">Secondary metabolite biosynthesis.</text>
</comment>
<dbReference type="InterPro" id="IPR002401">
    <property type="entry name" value="Cyt_P450_E_grp-I"/>
</dbReference>
<dbReference type="SUPFAM" id="SSF48264">
    <property type="entry name" value="Cytochrome P450"/>
    <property type="match status" value="1"/>
</dbReference>
<dbReference type="CDD" id="cd11065">
    <property type="entry name" value="CYP64-like"/>
    <property type="match status" value="1"/>
</dbReference>
<evidence type="ECO:0000256" key="3">
    <source>
        <dbReference type="ARBA" id="ARBA00010617"/>
    </source>
</evidence>
<dbReference type="InterPro" id="IPR036396">
    <property type="entry name" value="Cyt_P450_sf"/>
</dbReference>
<dbReference type="Proteomes" id="UP000284706">
    <property type="component" value="Unassembled WGS sequence"/>
</dbReference>